<evidence type="ECO:0000313" key="1">
    <source>
        <dbReference type="EMBL" id="COZ07810.1"/>
    </source>
</evidence>
<proteinExistence type="predicted"/>
<organism evidence="1 2">
    <name type="scientific">Mycobacterium tuberculosis</name>
    <dbReference type="NCBI Taxonomy" id="1773"/>
    <lineage>
        <taxon>Bacteria</taxon>
        <taxon>Bacillati</taxon>
        <taxon>Actinomycetota</taxon>
        <taxon>Actinomycetes</taxon>
        <taxon>Mycobacteriales</taxon>
        <taxon>Mycobacteriaceae</taxon>
        <taxon>Mycobacterium</taxon>
        <taxon>Mycobacterium tuberculosis complex</taxon>
    </lineage>
</organism>
<sequence length="83" mass="8986">MTADLAGQAGEEFHGIWHALVDVQLGAARQRSMSIIARQFWFAPCGGYARAYCQRHHSVPPIGRIDGVVGELSCGDRITSCQG</sequence>
<evidence type="ECO:0000313" key="2">
    <source>
        <dbReference type="Proteomes" id="UP000039021"/>
    </source>
</evidence>
<accession>A0A916PCJ5</accession>
<dbReference type="AlphaFoldDB" id="A0A916PCJ5"/>
<reference evidence="2" key="1">
    <citation type="submission" date="2015-03" db="EMBL/GenBank/DDBJ databases">
        <authorList>
            <consortium name="Pathogen Informatics"/>
        </authorList>
    </citation>
    <scope>NUCLEOTIDE SEQUENCE [LARGE SCALE GENOMIC DNA]</scope>
    <source>
        <strain evidence="2">N09902308</strain>
    </source>
</reference>
<comment type="caution">
    <text evidence="1">The sequence shown here is derived from an EMBL/GenBank/DDBJ whole genome shotgun (WGS) entry which is preliminary data.</text>
</comment>
<protein>
    <submittedName>
        <fullName evidence="1">Uncharacterized protein</fullName>
    </submittedName>
</protein>
<gene>
    <name evidence="1" type="ORF">ERS007739_03367</name>
</gene>
<name>A0A916PCJ5_MYCTX</name>
<dbReference type="EMBL" id="CSBK01001732">
    <property type="protein sequence ID" value="COZ07810.1"/>
    <property type="molecule type" value="Genomic_DNA"/>
</dbReference>
<dbReference type="Proteomes" id="UP000039021">
    <property type="component" value="Unassembled WGS sequence"/>
</dbReference>